<sequence length="112" mass="12704">MGKDLCYDGNSIANKEGGFTIHSSRNGFYVGAAHASIGILVGMILIVFFLNVDVSRYRLLLAPGLFLFVLYLYQYVRSLEKKAGYPVKVRRVGTISYLSICLLFVIWFFLMY</sequence>
<organism evidence="2 3">
    <name type="scientific">Amphibacillus marinus</name>
    <dbReference type="NCBI Taxonomy" id="872970"/>
    <lineage>
        <taxon>Bacteria</taxon>
        <taxon>Bacillati</taxon>
        <taxon>Bacillota</taxon>
        <taxon>Bacilli</taxon>
        <taxon>Bacillales</taxon>
        <taxon>Bacillaceae</taxon>
        <taxon>Amphibacillus</taxon>
    </lineage>
</organism>
<reference evidence="2 3" key="1">
    <citation type="submission" date="2016-10" db="EMBL/GenBank/DDBJ databases">
        <authorList>
            <person name="de Groot N.N."/>
        </authorList>
    </citation>
    <scope>NUCLEOTIDE SEQUENCE [LARGE SCALE GENOMIC DNA]</scope>
    <source>
        <strain evidence="2 3">CGMCC 1.10434</strain>
    </source>
</reference>
<evidence type="ECO:0000256" key="1">
    <source>
        <dbReference type="SAM" id="Phobius"/>
    </source>
</evidence>
<evidence type="ECO:0000313" key="3">
    <source>
        <dbReference type="Proteomes" id="UP000199300"/>
    </source>
</evidence>
<keyword evidence="1" id="KW-0812">Transmembrane</keyword>
<dbReference type="EMBL" id="FODJ01000013">
    <property type="protein sequence ID" value="SEO81458.1"/>
    <property type="molecule type" value="Genomic_DNA"/>
</dbReference>
<gene>
    <name evidence="2" type="ORF">SAMN04488134_11388</name>
</gene>
<keyword evidence="3" id="KW-1185">Reference proteome</keyword>
<name>A0A1H8SSX3_9BACI</name>
<dbReference type="AlphaFoldDB" id="A0A1H8SSX3"/>
<accession>A0A1H8SSX3</accession>
<feature type="transmembrane region" description="Helical" evidence="1">
    <location>
        <begin position="57"/>
        <end position="74"/>
    </location>
</feature>
<proteinExistence type="predicted"/>
<dbReference type="Proteomes" id="UP000199300">
    <property type="component" value="Unassembled WGS sequence"/>
</dbReference>
<keyword evidence="1" id="KW-1133">Transmembrane helix</keyword>
<feature type="transmembrane region" description="Helical" evidence="1">
    <location>
        <begin position="94"/>
        <end position="111"/>
    </location>
</feature>
<protein>
    <recommendedName>
        <fullName evidence="4">DUF4181 domain-containing protein</fullName>
    </recommendedName>
</protein>
<keyword evidence="1" id="KW-0472">Membrane</keyword>
<evidence type="ECO:0008006" key="4">
    <source>
        <dbReference type="Google" id="ProtNLM"/>
    </source>
</evidence>
<feature type="transmembrane region" description="Helical" evidence="1">
    <location>
        <begin position="28"/>
        <end position="50"/>
    </location>
</feature>
<dbReference type="RefSeq" id="WP_091499905.1">
    <property type="nucleotide sequence ID" value="NZ_FODJ01000013.1"/>
</dbReference>
<evidence type="ECO:0000313" key="2">
    <source>
        <dbReference type="EMBL" id="SEO81458.1"/>
    </source>
</evidence>